<protein>
    <submittedName>
        <fullName evidence="1">Uncharacterized protein</fullName>
    </submittedName>
</protein>
<feature type="non-terminal residue" evidence="1">
    <location>
        <position position="140"/>
    </location>
</feature>
<organism evidence="1 2">
    <name type="scientific">Rhizobium phaseoli</name>
    <dbReference type="NCBI Taxonomy" id="396"/>
    <lineage>
        <taxon>Bacteria</taxon>
        <taxon>Pseudomonadati</taxon>
        <taxon>Pseudomonadota</taxon>
        <taxon>Alphaproteobacteria</taxon>
        <taxon>Hyphomicrobiales</taxon>
        <taxon>Rhizobiaceae</taxon>
        <taxon>Rhizobium/Agrobacterium group</taxon>
        <taxon>Rhizobium</taxon>
    </lineage>
</organism>
<feature type="non-terminal residue" evidence="1">
    <location>
        <position position="1"/>
    </location>
</feature>
<dbReference type="AlphaFoldDB" id="A0A7K3UMU5"/>
<dbReference type="Proteomes" id="UP000471753">
    <property type="component" value="Unassembled WGS sequence"/>
</dbReference>
<comment type="caution">
    <text evidence="1">The sequence shown here is derived from an EMBL/GenBank/DDBJ whole genome shotgun (WGS) entry which is preliminary data.</text>
</comment>
<accession>A0A7K3UMU5</accession>
<dbReference type="EMBL" id="WUFT01000096">
    <property type="protein sequence ID" value="NEJ74997.1"/>
    <property type="molecule type" value="Genomic_DNA"/>
</dbReference>
<evidence type="ECO:0000313" key="2">
    <source>
        <dbReference type="Proteomes" id="UP000471753"/>
    </source>
</evidence>
<sequence length="140" mass="14924">DLDLGLDGPLLGRLTESEKSVVSFRLVSSKDDSSELQAVDSVVDLLPRNQWGGLSSLPYMAAAFVQPNDPAIERVLKQAADILRKAGKSGAINGYQEGARRAWELASAIWSAIGAMGLDYAVPPASFEQQGQKVRGPGQI</sequence>
<gene>
    <name evidence="1" type="ORF">GR197_31555</name>
</gene>
<dbReference type="RefSeq" id="WP_164016628.1">
    <property type="nucleotide sequence ID" value="NZ_WUFT01000096.1"/>
</dbReference>
<proteinExistence type="predicted"/>
<reference evidence="1 2" key="1">
    <citation type="submission" date="2019-12" db="EMBL/GenBank/DDBJ databases">
        <title>Rhizobium genotypes associated with high levels of biological nitrogen fixation by grain legumes in a temperate-maritime cropping system.</title>
        <authorList>
            <person name="Maluk M."/>
            <person name="Francesc Ferrando Molina F."/>
            <person name="Lopez Del Egido L."/>
            <person name="Lafos M."/>
            <person name="Langarica-Fuentes A."/>
            <person name="Gebre Yohannes G."/>
            <person name="Young M.W."/>
            <person name="Martin P."/>
            <person name="Gantlett R."/>
            <person name="Kenicer G."/>
            <person name="Hawes C."/>
            <person name="Begg G.S."/>
            <person name="Quilliam R.S."/>
            <person name="Squire G.R."/>
            <person name="Poole P.S."/>
            <person name="Young P.W."/>
            <person name="Iannetta P.M."/>
            <person name="James E.K."/>
        </authorList>
    </citation>
    <scope>NUCLEOTIDE SEQUENCE [LARGE SCALE GENOMIC DNA]</scope>
    <source>
        <strain evidence="1 2">JHI366</strain>
    </source>
</reference>
<evidence type="ECO:0000313" key="1">
    <source>
        <dbReference type="EMBL" id="NEJ74997.1"/>
    </source>
</evidence>
<name>A0A7K3UMU5_9HYPH</name>